<name>A0ABU9AWA7_9BACT</name>
<dbReference type="EMBL" id="JBBUKT010000006">
    <property type="protein sequence ID" value="MEK7952033.1"/>
    <property type="molecule type" value="Genomic_DNA"/>
</dbReference>
<gene>
    <name evidence="1" type="ORF">WKV53_16075</name>
</gene>
<dbReference type="Proteomes" id="UP001371305">
    <property type="component" value="Unassembled WGS sequence"/>
</dbReference>
<proteinExistence type="predicted"/>
<sequence length="252" mass="27189">MLLAAEREKLDQLVTLDGTTYTTVTIREVAPDGISILHETGATKIPFEKLPADLQAKYCYDKAAAAEYRKQEAKAQRQQDAAERDAIAKRKQAAEAQVATDADKEFAGRVQKAAKMVRVEAIQNSRLGLVGGIKEGTLTTTPVKSSLGSTVGEKPAWVYKTAAKGGVIAATTGAKVGIERDESGVPYGLPATEKMTISWEGKAWRIGLIQYANAQGIEVTKPYYTASEKEAAAFYKRNGFSPKSDNIAQEAE</sequence>
<protein>
    <submittedName>
        <fullName evidence="1">Uncharacterized protein</fullName>
    </submittedName>
</protein>
<accession>A0ABU9AWA7</accession>
<evidence type="ECO:0000313" key="1">
    <source>
        <dbReference type="EMBL" id="MEK7952033.1"/>
    </source>
</evidence>
<organism evidence="1 2">
    <name type="scientific">Luteolibacter soli</name>
    <dbReference type="NCBI Taxonomy" id="3135280"/>
    <lineage>
        <taxon>Bacteria</taxon>
        <taxon>Pseudomonadati</taxon>
        <taxon>Verrucomicrobiota</taxon>
        <taxon>Verrucomicrobiia</taxon>
        <taxon>Verrucomicrobiales</taxon>
        <taxon>Verrucomicrobiaceae</taxon>
        <taxon>Luteolibacter</taxon>
    </lineage>
</organism>
<comment type="caution">
    <text evidence="1">The sequence shown here is derived from an EMBL/GenBank/DDBJ whole genome shotgun (WGS) entry which is preliminary data.</text>
</comment>
<reference evidence="1 2" key="1">
    <citation type="submission" date="2024-04" db="EMBL/GenBank/DDBJ databases">
        <title>Luteolibacter sp. isolated from soil.</title>
        <authorList>
            <person name="An J."/>
        </authorList>
    </citation>
    <scope>NUCLEOTIDE SEQUENCE [LARGE SCALE GENOMIC DNA]</scope>
    <source>
        <strain evidence="1 2">Y139</strain>
    </source>
</reference>
<evidence type="ECO:0000313" key="2">
    <source>
        <dbReference type="Proteomes" id="UP001371305"/>
    </source>
</evidence>
<keyword evidence="2" id="KW-1185">Reference proteome</keyword>